<name>A0A8T3YJG8_9ARCH</name>
<dbReference type="Proteomes" id="UP000732298">
    <property type="component" value="Unassembled WGS sequence"/>
</dbReference>
<proteinExistence type="inferred from homology"/>
<comment type="caution">
    <text evidence="6">The sequence shown here is derived from an EMBL/GenBank/DDBJ whole genome shotgun (WGS) entry which is preliminary data.</text>
</comment>
<dbReference type="InterPro" id="IPR036603">
    <property type="entry name" value="RBP11-like"/>
</dbReference>
<dbReference type="GO" id="GO:0006351">
    <property type="term" value="P:DNA-templated transcription"/>
    <property type="evidence" value="ECO:0007669"/>
    <property type="project" value="UniProtKB-UniRule"/>
</dbReference>
<dbReference type="Gene3D" id="3.30.70.3110">
    <property type="match status" value="1"/>
</dbReference>
<dbReference type="InterPro" id="IPR022842">
    <property type="entry name" value="RNAP_Rpo3/Rpb3/RPAC1"/>
</dbReference>
<dbReference type="EMBL" id="JACQPB010000023">
    <property type="protein sequence ID" value="MBI4210195.1"/>
    <property type="molecule type" value="Genomic_DNA"/>
</dbReference>
<dbReference type="PANTHER" id="PTHR11800">
    <property type="entry name" value="DNA-DIRECTED RNA POLYMERASE"/>
    <property type="match status" value="1"/>
</dbReference>
<dbReference type="InterPro" id="IPR050518">
    <property type="entry name" value="Rpo3/RPB3_RNA_Pol_subunit"/>
</dbReference>
<comment type="catalytic activity">
    <reaction evidence="4">
        <text>RNA(n) + a ribonucleoside 5'-triphosphate = RNA(n+1) + diphosphate</text>
        <dbReference type="Rhea" id="RHEA:21248"/>
        <dbReference type="Rhea" id="RHEA-COMP:14527"/>
        <dbReference type="Rhea" id="RHEA-COMP:17342"/>
        <dbReference type="ChEBI" id="CHEBI:33019"/>
        <dbReference type="ChEBI" id="CHEBI:61557"/>
        <dbReference type="ChEBI" id="CHEBI:140395"/>
        <dbReference type="EC" id="2.7.7.6"/>
    </reaction>
</comment>
<evidence type="ECO:0000256" key="2">
    <source>
        <dbReference type="ARBA" id="ARBA00023163"/>
    </source>
</evidence>
<dbReference type="SUPFAM" id="SSF56553">
    <property type="entry name" value="Insert subdomain of RNA polymerase alpha subunit"/>
    <property type="match status" value="1"/>
</dbReference>
<dbReference type="GO" id="GO:0000428">
    <property type="term" value="C:DNA-directed RNA polymerase complex"/>
    <property type="evidence" value="ECO:0007669"/>
    <property type="project" value="UniProtKB-KW"/>
</dbReference>
<dbReference type="GO" id="GO:0046983">
    <property type="term" value="F:protein dimerization activity"/>
    <property type="evidence" value="ECO:0007669"/>
    <property type="project" value="InterPro"/>
</dbReference>
<evidence type="ECO:0000256" key="4">
    <source>
        <dbReference type="HAMAP-Rule" id="MF_00320"/>
    </source>
</evidence>
<feature type="domain" description="DNA-directed RNA polymerase RpoA/D/Rpb3-type" evidence="5">
    <location>
        <begin position="12"/>
        <end position="227"/>
    </location>
</feature>
<dbReference type="InterPro" id="IPR011262">
    <property type="entry name" value="DNA-dir_RNA_pol_insert"/>
</dbReference>
<dbReference type="Gene3D" id="3.30.1360.10">
    <property type="entry name" value="RNA polymerase, RBP11-like subunit"/>
    <property type="match status" value="1"/>
</dbReference>
<dbReference type="NCBIfam" id="NF001988">
    <property type="entry name" value="PRK00783.1"/>
    <property type="match status" value="1"/>
</dbReference>
<organism evidence="6 7">
    <name type="scientific">Candidatus Iainarchaeum sp</name>
    <dbReference type="NCBI Taxonomy" id="3101447"/>
    <lineage>
        <taxon>Archaea</taxon>
        <taxon>Candidatus Iainarchaeota</taxon>
        <taxon>Candidatus Iainarchaeia</taxon>
        <taxon>Candidatus Iainarchaeales</taxon>
        <taxon>Candidatus Iainarchaeaceae</taxon>
        <taxon>Candidatus Iainarchaeum</taxon>
    </lineage>
</organism>
<protein>
    <recommendedName>
        <fullName evidence="4">DNA-directed RNA polymerase subunit Rpo3</fullName>
        <ecNumber evidence="4">2.7.7.6</ecNumber>
    </recommendedName>
    <alternativeName>
        <fullName evidence="4">DNA-directed RNA polymerase subunit D</fullName>
    </alternativeName>
</protein>
<dbReference type="Pfam" id="PF01193">
    <property type="entry name" value="RNA_pol_L"/>
    <property type="match status" value="1"/>
</dbReference>
<keyword evidence="4" id="KW-0963">Cytoplasm</keyword>
<keyword evidence="4 6" id="KW-0808">Transferase</keyword>
<dbReference type="InterPro" id="IPR011263">
    <property type="entry name" value="DNA-dir_RNA_pol_RpoA/D/Rpb3"/>
</dbReference>
<evidence type="ECO:0000313" key="7">
    <source>
        <dbReference type="Proteomes" id="UP000732298"/>
    </source>
</evidence>
<dbReference type="PANTHER" id="PTHR11800:SF2">
    <property type="entry name" value="DNA-DIRECTED RNA POLYMERASE II SUBUNIT RPB3"/>
    <property type="match status" value="1"/>
</dbReference>
<dbReference type="InterPro" id="IPR036643">
    <property type="entry name" value="RNApol_insert_sf"/>
</dbReference>
<reference evidence="6" key="1">
    <citation type="submission" date="2020-07" db="EMBL/GenBank/DDBJ databases">
        <title>Huge and variable diversity of episymbiotic CPR bacteria and DPANN archaea in groundwater ecosystems.</title>
        <authorList>
            <person name="He C.Y."/>
            <person name="Keren R."/>
            <person name="Whittaker M."/>
            <person name="Farag I.F."/>
            <person name="Doudna J."/>
            <person name="Cate J.H.D."/>
            <person name="Banfield J.F."/>
        </authorList>
    </citation>
    <scope>NUCLEOTIDE SEQUENCE</scope>
    <source>
        <strain evidence="6">NC_groundwater_1296_Ag_S-0.2um_52_80</strain>
    </source>
</reference>
<dbReference type="AlphaFoldDB" id="A0A8T3YJG8"/>
<dbReference type="HAMAP" id="MF_00320">
    <property type="entry name" value="RNApol_arch_Rpo3"/>
    <property type="match status" value="1"/>
</dbReference>
<dbReference type="GO" id="GO:0003677">
    <property type="term" value="F:DNA binding"/>
    <property type="evidence" value="ECO:0007669"/>
    <property type="project" value="UniProtKB-UniRule"/>
</dbReference>
<dbReference type="Pfam" id="PF01000">
    <property type="entry name" value="RNA_pol_A_bac"/>
    <property type="match status" value="1"/>
</dbReference>
<dbReference type="GO" id="GO:0005737">
    <property type="term" value="C:cytoplasm"/>
    <property type="evidence" value="ECO:0007669"/>
    <property type="project" value="UniProtKB-SubCell"/>
</dbReference>
<keyword evidence="4 6" id="KW-0548">Nucleotidyltransferase</keyword>
<evidence type="ECO:0000256" key="3">
    <source>
        <dbReference type="ARBA" id="ARBA00025804"/>
    </source>
</evidence>
<evidence type="ECO:0000259" key="5">
    <source>
        <dbReference type="SMART" id="SM00662"/>
    </source>
</evidence>
<comment type="subunit">
    <text evidence="4">Part of the RNA polymerase complex.</text>
</comment>
<evidence type="ECO:0000313" key="6">
    <source>
        <dbReference type="EMBL" id="MBI4210195.1"/>
    </source>
</evidence>
<sequence length="232" mass="26143">MEIKILQEKENSIKVLMKDTNIVFVNSIRRQIMSGVPVIAIEDVHFYENTGAMHDEMLAQRLGMVPLKSDSKKCKAGDSVKLVLEKDGPCTVYSSDIKSTDPNIEPVDLNIPITKLGTGEKLKLEMDAIVGTGEQHSKWQPAVVSYQEMPVIMSEKGAKDKSYKADMIEILLDEKHRDIQLKEGQHIEYDDTTFIFTIESHGNMSPRELFEAAIDGLMEKAKEFRGELKNLS</sequence>
<dbReference type="Gene3D" id="2.170.120.12">
    <property type="entry name" value="DNA-directed RNA polymerase, insert domain"/>
    <property type="match status" value="1"/>
</dbReference>
<gene>
    <name evidence="4" type="primary">rpo3</name>
    <name evidence="4" type="synonym">rpoD</name>
    <name evidence="6" type="ORF">HY544_01665</name>
</gene>
<dbReference type="EC" id="2.7.7.6" evidence="4"/>
<accession>A0A8T3YJG8</accession>
<dbReference type="GO" id="GO:0003899">
    <property type="term" value="F:DNA-directed RNA polymerase activity"/>
    <property type="evidence" value="ECO:0007669"/>
    <property type="project" value="UniProtKB-UniRule"/>
</dbReference>
<dbReference type="SMART" id="SM00662">
    <property type="entry name" value="RPOLD"/>
    <property type="match status" value="1"/>
</dbReference>
<comment type="subcellular location">
    <subcellularLocation>
        <location evidence="4">Cytoplasm</location>
    </subcellularLocation>
</comment>
<keyword evidence="1 4" id="KW-0240">DNA-directed RNA polymerase</keyword>
<keyword evidence="2 4" id="KW-0804">Transcription</keyword>
<comment type="similarity">
    <text evidence="3 4">Belongs to the archaeal Rpo3/eukaryotic RPB3 RNA polymerase subunit family.</text>
</comment>
<dbReference type="SUPFAM" id="SSF55257">
    <property type="entry name" value="RBP11-like subunits of RNA polymerase"/>
    <property type="match status" value="1"/>
</dbReference>
<comment type="function">
    <text evidence="4">DNA-dependent RNA polymerase (RNAP) catalyzes the transcription of DNA into RNA using the four ribonucleoside triphosphates as substrates.</text>
</comment>
<comment type="caution">
    <text evidence="4">Lacks conserved residue(s) required for the propagation of feature annotation.</text>
</comment>
<evidence type="ECO:0000256" key="1">
    <source>
        <dbReference type="ARBA" id="ARBA00022478"/>
    </source>
</evidence>